<evidence type="ECO:0000313" key="1">
    <source>
        <dbReference type="EMBL" id="KAI4867930.1"/>
    </source>
</evidence>
<accession>A0ACB9Z9U2</accession>
<proteinExistence type="predicted"/>
<protein>
    <submittedName>
        <fullName evidence="1">MFS general substrate transporter</fullName>
    </submittedName>
</protein>
<sequence>MPDAKSASVYEADEAVTPQTESQDGGVAQFTALQEARVVRKMDIHLMTLLFVLYMLAFLDRGNIGNVKLTSFPSDLHLNNGNGYNSFQWLLNVFYVTYVVFEAGVLLWKLFPPHIVATVVVFGWGLMATVQAGAHDWGGMMAIRFLLGAFEACYGPGIIYLLSFFYLRHEIGFRCGIFASAAPLASTFAGALAYGITSGHSHLSNWRLLFLVEGLPTIVMAAVAFFFIPDSPEKAKFLTDEDKAVVRARVMRQVGTNADARIGGLKINDFKPFLTDIKAWLCGIMYFCGNVTYSSLPLFLPTILQDMGYTSINAQGLSAPPSFLAFLCALATTWIADKTQQRCYVIAFTSAIGAIGYVILAAVESVGVRYFAIFLASAGVFSTIPNILGLTLNNQGSDSRRGMSIVLINVIGQTGPFLGNNVFSATSAPRYIKGMSVCAAFMFFSAILALCQRWLLTWENAKLEQRYGAAAQGESNGISMEDQTPGAETKDAAMENYGPNFRYVL</sequence>
<comment type="caution">
    <text evidence="1">The sequence shown here is derived from an EMBL/GenBank/DDBJ whole genome shotgun (WGS) entry which is preliminary data.</text>
</comment>
<gene>
    <name evidence="1" type="ORF">F4820DRAFT_411764</name>
</gene>
<keyword evidence="2" id="KW-1185">Reference proteome</keyword>
<reference evidence="1 2" key="1">
    <citation type="journal article" date="2022" name="New Phytol.">
        <title>Ecological generalism drives hyperdiversity of secondary metabolite gene clusters in xylarialean endophytes.</title>
        <authorList>
            <person name="Franco M.E.E."/>
            <person name="Wisecaver J.H."/>
            <person name="Arnold A.E."/>
            <person name="Ju Y.M."/>
            <person name="Slot J.C."/>
            <person name="Ahrendt S."/>
            <person name="Moore L.P."/>
            <person name="Eastman K.E."/>
            <person name="Scott K."/>
            <person name="Konkel Z."/>
            <person name="Mondo S.J."/>
            <person name="Kuo A."/>
            <person name="Hayes R.D."/>
            <person name="Haridas S."/>
            <person name="Andreopoulos B."/>
            <person name="Riley R."/>
            <person name="LaButti K."/>
            <person name="Pangilinan J."/>
            <person name="Lipzen A."/>
            <person name="Amirebrahimi M."/>
            <person name="Yan J."/>
            <person name="Adam C."/>
            <person name="Keymanesh K."/>
            <person name="Ng V."/>
            <person name="Louie K."/>
            <person name="Northen T."/>
            <person name="Drula E."/>
            <person name="Henrissat B."/>
            <person name="Hsieh H.M."/>
            <person name="Youens-Clark K."/>
            <person name="Lutzoni F."/>
            <person name="Miadlikowska J."/>
            <person name="Eastwood D.C."/>
            <person name="Hamelin R.C."/>
            <person name="Grigoriev I.V."/>
            <person name="U'Ren J.M."/>
        </authorList>
    </citation>
    <scope>NUCLEOTIDE SEQUENCE [LARGE SCALE GENOMIC DNA]</scope>
    <source>
        <strain evidence="1 2">CBS 119005</strain>
    </source>
</reference>
<dbReference type="EMBL" id="MU393442">
    <property type="protein sequence ID" value="KAI4867930.1"/>
    <property type="molecule type" value="Genomic_DNA"/>
</dbReference>
<organism evidence="1 2">
    <name type="scientific">Hypoxylon rubiginosum</name>
    <dbReference type="NCBI Taxonomy" id="110542"/>
    <lineage>
        <taxon>Eukaryota</taxon>
        <taxon>Fungi</taxon>
        <taxon>Dikarya</taxon>
        <taxon>Ascomycota</taxon>
        <taxon>Pezizomycotina</taxon>
        <taxon>Sordariomycetes</taxon>
        <taxon>Xylariomycetidae</taxon>
        <taxon>Xylariales</taxon>
        <taxon>Hypoxylaceae</taxon>
        <taxon>Hypoxylon</taxon>
    </lineage>
</organism>
<name>A0ACB9Z9U2_9PEZI</name>
<dbReference type="Proteomes" id="UP001497700">
    <property type="component" value="Unassembled WGS sequence"/>
</dbReference>
<evidence type="ECO:0000313" key="2">
    <source>
        <dbReference type="Proteomes" id="UP001497700"/>
    </source>
</evidence>